<comment type="caution">
    <text evidence="1">The sequence shown here is derived from an EMBL/GenBank/DDBJ whole genome shotgun (WGS) entry which is preliminary data.</text>
</comment>
<gene>
    <name evidence="1" type="ORF">AB2L27_19270</name>
</gene>
<keyword evidence="2" id="KW-1185">Reference proteome</keyword>
<dbReference type="EMBL" id="JBGFTU010000032">
    <property type="protein sequence ID" value="MEZ0166901.1"/>
    <property type="molecule type" value="Genomic_DNA"/>
</dbReference>
<organism evidence="1 2">
    <name type="scientific">Kineococcus halophytocola</name>
    <dbReference type="NCBI Taxonomy" id="3234027"/>
    <lineage>
        <taxon>Bacteria</taxon>
        <taxon>Bacillati</taxon>
        <taxon>Actinomycetota</taxon>
        <taxon>Actinomycetes</taxon>
        <taxon>Kineosporiales</taxon>
        <taxon>Kineosporiaceae</taxon>
        <taxon>Kineococcus</taxon>
    </lineage>
</organism>
<dbReference type="Proteomes" id="UP001565927">
    <property type="component" value="Unassembled WGS sequence"/>
</dbReference>
<proteinExistence type="predicted"/>
<reference evidence="1 2" key="1">
    <citation type="submission" date="2024-07" db="EMBL/GenBank/DDBJ databases">
        <authorList>
            <person name="Thanompreechachai J."/>
            <person name="Duangmal K."/>
        </authorList>
    </citation>
    <scope>NUCLEOTIDE SEQUENCE [LARGE SCALE GENOMIC DNA]</scope>
    <source>
        <strain evidence="1 2">LSe6-4</strain>
    </source>
</reference>
<name>A0ABV4H5Q2_9ACTN</name>
<accession>A0ABV4H5Q2</accession>
<evidence type="ECO:0000313" key="2">
    <source>
        <dbReference type="Proteomes" id="UP001565927"/>
    </source>
</evidence>
<evidence type="ECO:0000313" key="1">
    <source>
        <dbReference type="EMBL" id="MEZ0166901.1"/>
    </source>
</evidence>
<dbReference type="RefSeq" id="WP_370443111.1">
    <property type="nucleotide sequence ID" value="NZ_JBGFTU010000032.1"/>
</dbReference>
<protein>
    <recommendedName>
        <fullName evidence="3">MerR family transcriptional regulator</fullName>
    </recommendedName>
</protein>
<evidence type="ECO:0008006" key="3">
    <source>
        <dbReference type="Google" id="ProtNLM"/>
    </source>
</evidence>
<sequence>MDAPAGAALDKLTLLQVSHRYDVDVATLHALVGRGALPAPTWSQGRLGWHEGEVRTRLRALTHRH</sequence>